<name>A0A369UKZ0_9GAMM</name>
<keyword evidence="2" id="KW-1185">Reference proteome</keyword>
<dbReference type="InterPro" id="IPR016035">
    <property type="entry name" value="Acyl_Trfase/lysoPLipase"/>
</dbReference>
<sequence>MCALHVKNVLLFSGQGSHHFQMGLELFDCDAGFREAMRHADGVVRARCGETPNIRRISGKVLHALQEDYVWSAVRDAPMRTAIKFSFAAPNVPLIANATARPYDEQCMAETLAMQITPASLVTEQAFLEEHITGQALA</sequence>
<evidence type="ECO:0008006" key="3">
    <source>
        <dbReference type="Google" id="ProtNLM"/>
    </source>
</evidence>
<proteinExistence type="predicted"/>
<dbReference type="EMBL" id="QQAH01000017">
    <property type="protein sequence ID" value="RDD80388.1"/>
    <property type="molecule type" value="Genomic_DNA"/>
</dbReference>
<protein>
    <recommendedName>
        <fullName evidence="3">Acyltransferase domain-containing protein</fullName>
    </recommendedName>
</protein>
<dbReference type="Gene3D" id="3.40.366.10">
    <property type="entry name" value="Malonyl-Coenzyme A Acyl Carrier Protein, domain 2"/>
    <property type="match status" value="1"/>
</dbReference>
<dbReference type="GO" id="GO:0016740">
    <property type="term" value="F:transferase activity"/>
    <property type="evidence" value="ECO:0007669"/>
    <property type="project" value="InterPro"/>
</dbReference>
<evidence type="ECO:0000313" key="2">
    <source>
        <dbReference type="Proteomes" id="UP000253782"/>
    </source>
</evidence>
<dbReference type="OrthoDB" id="9808564at2"/>
<dbReference type="Proteomes" id="UP000253782">
    <property type="component" value="Unassembled WGS sequence"/>
</dbReference>
<comment type="caution">
    <text evidence="1">The sequence shown here is derived from an EMBL/GenBank/DDBJ whole genome shotgun (WGS) entry which is preliminary data.</text>
</comment>
<dbReference type="AlphaFoldDB" id="A0A369UKZ0"/>
<dbReference type="SUPFAM" id="SSF52151">
    <property type="entry name" value="FabD/lysophospholipase-like"/>
    <property type="match status" value="1"/>
</dbReference>
<evidence type="ECO:0000313" key="1">
    <source>
        <dbReference type="EMBL" id="RDD80388.1"/>
    </source>
</evidence>
<organism evidence="1 2">
    <name type="scientific">Dyella tabacisoli</name>
    <dbReference type="NCBI Taxonomy" id="2282381"/>
    <lineage>
        <taxon>Bacteria</taxon>
        <taxon>Pseudomonadati</taxon>
        <taxon>Pseudomonadota</taxon>
        <taxon>Gammaproteobacteria</taxon>
        <taxon>Lysobacterales</taxon>
        <taxon>Rhodanobacteraceae</taxon>
        <taxon>Dyella</taxon>
    </lineage>
</organism>
<gene>
    <name evidence="1" type="ORF">DVJ77_17275</name>
</gene>
<reference evidence="1 2" key="1">
    <citation type="submission" date="2018-07" db="EMBL/GenBank/DDBJ databases">
        <title>Dyella tabacisoli L4-6T, whole genome shotgun sequence.</title>
        <authorList>
            <person name="Zhou X.-K."/>
            <person name="Li W.-J."/>
            <person name="Duan Y.-Q."/>
        </authorList>
    </citation>
    <scope>NUCLEOTIDE SEQUENCE [LARGE SCALE GENOMIC DNA]</scope>
    <source>
        <strain evidence="1 2">L4-6</strain>
    </source>
</reference>
<accession>A0A369UKZ0</accession>
<dbReference type="InterPro" id="IPR001227">
    <property type="entry name" value="Ac_transferase_dom_sf"/>
</dbReference>